<organism evidence="2 3">
    <name type="scientific">Candidatus Uhrbacteria bacterium CG_4_10_14_0_8_um_filter_58_22</name>
    <dbReference type="NCBI Taxonomy" id="1975029"/>
    <lineage>
        <taxon>Bacteria</taxon>
        <taxon>Candidatus Uhriibacteriota</taxon>
    </lineage>
</organism>
<name>A0A2M7QAB3_9BACT</name>
<gene>
    <name evidence="2" type="ORF">COY93_03470</name>
</gene>
<accession>A0A2M7QAB3</accession>
<reference evidence="3" key="1">
    <citation type="submission" date="2017-09" db="EMBL/GenBank/DDBJ databases">
        <title>Depth-based differentiation of microbial function through sediment-hosted aquifers and enrichment of novel symbionts in the deep terrestrial subsurface.</title>
        <authorList>
            <person name="Probst A.J."/>
            <person name="Ladd B."/>
            <person name="Jarett J.K."/>
            <person name="Geller-Mcgrath D.E."/>
            <person name="Sieber C.M.K."/>
            <person name="Emerson J.B."/>
            <person name="Anantharaman K."/>
            <person name="Thomas B.C."/>
            <person name="Malmstrom R."/>
            <person name="Stieglmeier M."/>
            <person name="Klingl A."/>
            <person name="Woyke T."/>
            <person name="Ryan C.M."/>
            <person name="Banfield J.F."/>
        </authorList>
    </citation>
    <scope>NUCLEOTIDE SEQUENCE [LARGE SCALE GENOMIC DNA]</scope>
</reference>
<sequence>MGIEVTAISKADQLQFGCPNCGRFFHSKRGEVKISEGKESFAELWQCFGCDETFLVAVHSFLSEGGTTVRILKRGEEGGDDDEWVGTVVPHPLSSPPTEAVEAETA</sequence>
<protein>
    <submittedName>
        <fullName evidence="2">Uncharacterized protein</fullName>
    </submittedName>
</protein>
<evidence type="ECO:0000256" key="1">
    <source>
        <dbReference type="SAM" id="MobiDB-lite"/>
    </source>
</evidence>
<evidence type="ECO:0000313" key="3">
    <source>
        <dbReference type="Proteomes" id="UP000230973"/>
    </source>
</evidence>
<dbReference type="AlphaFoldDB" id="A0A2M7QAB3"/>
<proteinExistence type="predicted"/>
<dbReference type="Proteomes" id="UP000230973">
    <property type="component" value="Unassembled WGS sequence"/>
</dbReference>
<comment type="caution">
    <text evidence="2">The sequence shown here is derived from an EMBL/GenBank/DDBJ whole genome shotgun (WGS) entry which is preliminary data.</text>
</comment>
<evidence type="ECO:0000313" key="2">
    <source>
        <dbReference type="EMBL" id="PIY62294.1"/>
    </source>
</evidence>
<dbReference type="EMBL" id="PFLC01000044">
    <property type="protein sequence ID" value="PIY62294.1"/>
    <property type="molecule type" value="Genomic_DNA"/>
</dbReference>
<feature type="region of interest" description="Disordered" evidence="1">
    <location>
        <begin position="77"/>
        <end position="106"/>
    </location>
</feature>